<evidence type="ECO:0000259" key="1">
    <source>
        <dbReference type="PROSITE" id="PS50937"/>
    </source>
</evidence>
<dbReference type="GO" id="GO:0006355">
    <property type="term" value="P:regulation of DNA-templated transcription"/>
    <property type="evidence" value="ECO:0007669"/>
    <property type="project" value="InterPro"/>
</dbReference>
<evidence type="ECO:0000313" key="3">
    <source>
        <dbReference type="Proteomes" id="UP000067476"/>
    </source>
</evidence>
<sequence length="179" mass="22058">MEIGFSLDDIKIIIDNLSIEDINSIFIYYLQKEKELCIKFELNFNKYIKHNTLEVDRDTFGYFKSESLGKAVMFEMYNYRKLWYENDGLKKEIKLIRNNIFLEFSNYIEKSNIEKLYYCFNEIKTFLRNNINNYNRLHFLCLFKWWTTDPRYVKQIKNRLNYNYGPELFKHSLIWCCQN</sequence>
<dbReference type="STRING" id="216942.SLITO_v1c06380"/>
<dbReference type="AlphaFoldDB" id="A0A0K1W2G3"/>
<keyword evidence="3" id="KW-1185">Reference proteome</keyword>
<dbReference type="KEGG" id="sll:SLITO_v1c06380"/>
<dbReference type="PROSITE" id="PS50937">
    <property type="entry name" value="HTH_MERR_2"/>
    <property type="match status" value="1"/>
</dbReference>
<dbReference type="Proteomes" id="UP000067476">
    <property type="component" value="Chromosome"/>
</dbReference>
<dbReference type="InterPro" id="IPR000551">
    <property type="entry name" value="MerR-type_HTH_dom"/>
</dbReference>
<gene>
    <name evidence="2" type="ORF">SLITO_v1c06380</name>
</gene>
<dbReference type="PATRIC" id="fig|216942.3.peg.647"/>
<proteinExistence type="predicted"/>
<protein>
    <recommendedName>
        <fullName evidence="1">HTH merR-type domain-containing protein</fullName>
    </recommendedName>
</protein>
<dbReference type="GO" id="GO:0003677">
    <property type="term" value="F:DNA binding"/>
    <property type="evidence" value="ECO:0007669"/>
    <property type="project" value="InterPro"/>
</dbReference>
<feature type="domain" description="HTH merR-type" evidence="1">
    <location>
        <begin position="1"/>
        <end position="16"/>
    </location>
</feature>
<accession>A0A0K1W2G3</accession>
<dbReference type="EMBL" id="CP012357">
    <property type="protein sequence ID" value="AKX34267.1"/>
    <property type="molecule type" value="Genomic_DNA"/>
</dbReference>
<reference evidence="2 3" key="1">
    <citation type="journal article" date="2015" name="Genome Announc.">
        <title>Complete Genome Sequence of Spiroplasma litorale TN-1T (DSM 21781), a Bacterium Isolated from a Green-Eyed Horsefly (Tabanus nigrovittatus).</title>
        <authorList>
            <person name="Lo W.S."/>
            <person name="Lai Y.C."/>
            <person name="Lien Y.W."/>
            <person name="Wang T.H."/>
            <person name="Kuo C.H."/>
        </authorList>
    </citation>
    <scope>NUCLEOTIDE SEQUENCE [LARGE SCALE GENOMIC DNA]</scope>
    <source>
        <strain evidence="2 3">TN-1</strain>
    </source>
</reference>
<name>A0A0K1W2G3_9MOLU</name>
<organism evidence="2 3">
    <name type="scientific">Spiroplasma litorale</name>
    <dbReference type="NCBI Taxonomy" id="216942"/>
    <lineage>
        <taxon>Bacteria</taxon>
        <taxon>Bacillati</taxon>
        <taxon>Mycoplasmatota</taxon>
        <taxon>Mollicutes</taxon>
        <taxon>Entomoplasmatales</taxon>
        <taxon>Spiroplasmataceae</taxon>
        <taxon>Spiroplasma</taxon>
    </lineage>
</organism>
<evidence type="ECO:0000313" key="2">
    <source>
        <dbReference type="EMBL" id="AKX34267.1"/>
    </source>
</evidence>